<dbReference type="AlphaFoldDB" id="A0AAV9PK53"/>
<protein>
    <submittedName>
        <fullName evidence="1">Uncharacterized protein</fullName>
    </submittedName>
</protein>
<dbReference type="Proteomes" id="UP001337655">
    <property type="component" value="Unassembled WGS sequence"/>
</dbReference>
<dbReference type="EMBL" id="JAVRRT010000004">
    <property type="protein sequence ID" value="KAK5173177.1"/>
    <property type="molecule type" value="Genomic_DNA"/>
</dbReference>
<dbReference type="GeneID" id="89924646"/>
<dbReference type="RefSeq" id="XP_064661895.1">
    <property type="nucleotide sequence ID" value="XM_064800556.1"/>
</dbReference>
<reference evidence="1 2" key="1">
    <citation type="submission" date="2023-08" db="EMBL/GenBank/DDBJ databases">
        <title>Black Yeasts Isolated from many extreme environments.</title>
        <authorList>
            <person name="Coleine C."/>
            <person name="Stajich J.E."/>
            <person name="Selbmann L."/>
        </authorList>
    </citation>
    <scope>NUCLEOTIDE SEQUENCE [LARGE SCALE GENOMIC DNA]</scope>
    <source>
        <strain evidence="1 2">CCFEE 5935</strain>
    </source>
</reference>
<sequence>MSDLTLTAGVECTCDDGMMAGIGTSTGTDGWNTLTCENEEMTPVSTVTAPMGPSPTDVEWCHPPLDQSDPKALVALWEDKNVSGVLDYWTREESENGGDNWVFNLVSYVDPSIGSTAIGGCGVTGGTCDLKLDCDQMAANGFGAHYWILTAVVGFHNKLDDNVIGDILKIDRIAADFSAPANTANNQLTVLANLLSAGLFMAGSLAGVVGVAAAEIGVAASATRAAALAAQRNLIRQGVRTGQTPDAAELSRLAGRIKASDTLIQQGGDTTRVTNALGASLWTAASSFSMVSAFAEENGQVDDVVLSDQLSLMFEQCLQQMKDLGARAMGRGGNYDALPTDPDMGDLPEDSYIAGFFADGKFLLAESADAFQGNLDSTYSVFRSKLVDLALQSGGLQVLAIQNKYVSDEDDCLNENPLVGPDPLWMDPLADGNFYCMQLFRANHGGLCAQLGNEGVTGNCDWVPAAQDVRDKLRDDYGFNLENYYSAAVQCNKAHLEDRMPDYEAMQSDGVTPACYYNIPAQLAEPTVHCNGDGSPDKCLHGYKMTDF</sequence>
<gene>
    <name evidence="1" type="ORF">LTR77_003299</name>
</gene>
<proteinExistence type="predicted"/>
<comment type="caution">
    <text evidence="1">The sequence shown here is derived from an EMBL/GenBank/DDBJ whole genome shotgun (WGS) entry which is preliminary data.</text>
</comment>
<evidence type="ECO:0000313" key="1">
    <source>
        <dbReference type="EMBL" id="KAK5173177.1"/>
    </source>
</evidence>
<name>A0AAV9PK53_9PEZI</name>
<evidence type="ECO:0000313" key="2">
    <source>
        <dbReference type="Proteomes" id="UP001337655"/>
    </source>
</evidence>
<keyword evidence="2" id="KW-1185">Reference proteome</keyword>
<accession>A0AAV9PK53</accession>
<organism evidence="1 2">
    <name type="scientific">Saxophila tyrrhenica</name>
    <dbReference type="NCBI Taxonomy" id="1690608"/>
    <lineage>
        <taxon>Eukaryota</taxon>
        <taxon>Fungi</taxon>
        <taxon>Dikarya</taxon>
        <taxon>Ascomycota</taxon>
        <taxon>Pezizomycotina</taxon>
        <taxon>Dothideomycetes</taxon>
        <taxon>Dothideomycetidae</taxon>
        <taxon>Mycosphaerellales</taxon>
        <taxon>Extremaceae</taxon>
        <taxon>Saxophila</taxon>
    </lineage>
</organism>